<dbReference type="STRING" id="700015.Corgl_0427"/>
<dbReference type="eggNOG" id="COG0847">
    <property type="taxonomic scope" value="Bacteria"/>
</dbReference>
<reference evidence="2" key="1">
    <citation type="journal article" date="2013" name="Stand. Genomic Sci.">
        <title>Complete genome sequence of Coriobacterium glomerans type strain (PW2(T)) from the midgut of Pyrrhocoris apterus L. (red soldier bug).</title>
        <authorList>
            <person name="Stackebrandt E."/>
            <person name="Zeytun A."/>
            <person name="Lapidus A."/>
            <person name="Nolan M."/>
            <person name="Lucas S."/>
            <person name="Hammon N."/>
            <person name="Deshpande S."/>
            <person name="Cheng J.F."/>
            <person name="Tapia R."/>
            <person name="Goodwin L.A."/>
            <person name="Pitluck S."/>
            <person name="Liolios K."/>
            <person name="Pagani I."/>
            <person name="Ivanova N."/>
            <person name="Mavromatis K."/>
            <person name="Mikhailova N."/>
            <person name="Huntemann M."/>
            <person name="Pati A."/>
            <person name="Chen A."/>
            <person name="Palaniappan K."/>
            <person name="Chang Y.J."/>
            <person name="Land M."/>
            <person name="Hauser L."/>
            <person name="Rohde M."/>
            <person name="Pukall R."/>
            <person name="Goker M."/>
            <person name="Detter J.C."/>
            <person name="Woyke T."/>
            <person name="Bristow J."/>
            <person name="Eisen J.A."/>
            <person name="Markowitz V."/>
            <person name="Hugenholtz P."/>
            <person name="Kyrpides N.C."/>
            <person name="Klenk H.P."/>
        </authorList>
    </citation>
    <scope>NUCLEOTIDE SEQUENCE</scope>
    <source>
        <strain evidence="2">ATCC 49209 / DSM 20642 / JCM 10262 / PW2</strain>
    </source>
</reference>
<dbReference type="NCBIfam" id="TIGR01873">
    <property type="entry name" value="cas_CT1978"/>
    <property type="match status" value="1"/>
</dbReference>
<dbReference type="Proteomes" id="UP000006851">
    <property type="component" value="Chromosome"/>
</dbReference>
<organism evidence="1 2">
    <name type="scientific">Coriobacterium glomerans (strain ATCC 49209 / DSM 20642 / JCM 10262 / PW2)</name>
    <dbReference type="NCBI Taxonomy" id="700015"/>
    <lineage>
        <taxon>Bacteria</taxon>
        <taxon>Bacillati</taxon>
        <taxon>Actinomycetota</taxon>
        <taxon>Coriobacteriia</taxon>
        <taxon>Coriobacteriales</taxon>
        <taxon>Coriobacteriaceae</taxon>
        <taxon>Coriobacterium</taxon>
    </lineage>
</organism>
<dbReference type="KEGG" id="cgo:Corgl_0427"/>
<dbReference type="InterPro" id="IPR010152">
    <property type="entry name" value="CRISPR-assoc_prot_Cas2_sub"/>
</dbReference>
<dbReference type="EMBL" id="CP002628">
    <property type="protein sequence ID" value="AEB06545.1"/>
    <property type="molecule type" value="Genomic_DNA"/>
</dbReference>
<name>F2NAL8_CORGP</name>
<dbReference type="RefSeq" id="WP_013708288.1">
    <property type="nucleotide sequence ID" value="NC_015389.1"/>
</dbReference>
<dbReference type="OrthoDB" id="9803913at2"/>
<evidence type="ECO:0000313" key="1">
    <source>
        <dbReference type="EMBL" id="AEB06545.1"/>
    </source>
</evidence>
<proteinExistence type="predicted"/>
<dbReference type="Gene3D" id="3.30.70.240">
    <property type="match status" value="1"/>
</dbReference>
<keyword evidence="2" id="KW-1185">Reference proteome</keyword>
<evidence type="ECO:0000313" key="2">
    <source>
        <dbReference type="Proteomes" id="UP000006851"/>
    </source>
</evidence>
<dbReference type="HOGENOM" id="CLU_151313_0_1_11"/>
<accession>F2NAL8</accession>
<protein>
    <submittedName>
        <fullName evidence="1">CRISPR-associated protein Cas2</fullName>
    </submittedName>
</protein>
<gene>
    <name evidence="1" type="ordered locus">Corgl_0427</name>
</gene>
<dbReference type="Pfam" id="PF09707">
    <property type="entry name" value="Cas_Cas2CT1978"/>
    <property type="match status" value="1"/>
</dbReference>
<dbReference type="AlphaFoldDB" id="F2NAL8"/>
<sequence length="120" mass="13346">MTIFVLTRCPIGLRGDLTRWLLEIAPGVFVGCISARVREGIWGRVLAAVKEGRAIMVQAAQNEQHLKFSVHQADWQPFDCDGALLIKKPYGTEDSTLVGPVAKGWSNASKYRKMKKFGNQ</sequence>